<keyword evidence="2" id="KW-1185">Reference proteome</keyword>
<dbReference type="EMBL" id="CAAALY010071541">
    <property type="protein sequence ID" value="VEL25081.1"/>
    <property type="molecule type" value="Genomic_DNA"/>
</dbReference>
<sequence>MAVLRPGQGTRGNVAEWLAFQAPNLYCHNSTPAEGVDKTNARSKLQYTGAWMRTTFGKVRLCEIE</sequence>
<comment type="caution">
    <text evidence="1">The sequence shown here is derived from an EMBL/GenBank/DDBJ whole genome shotgun (WGS) entry which is preliminary data.</text>
</comment>
<proteinExistence type="predicted"/>
<accession>A0A3S5ATU0</accession>
<dbReference type="Proteomes" id="UP000784294">
    <property type="component" value="Unassembled WGS sequence"/>
</dbReference>
<evidence type="ECO:0000313" key="2">
    <source>
        <dbReference type="Proteomes" id="UP000784294"/>
    </source>
</evidence>
<organism evidence="1 2">
    <name type="scientific">Protopolystoma xenopodis</name>
    <dbReference type="NCBI Taxonomy" id="117903"/>
    <lineage>
        <taxon>Eukaryota</taxon>
        <taxon>Metazoa</taxon>
        <taxon>Spiralia</taxon>
        <taxon>Lophotrochozoa</taxon>
        <taxon>Platyhelminthes</taxon>
        <taxon>Monogenea</taxon>
        <taxon>Polyopisthocotylea</taxon>
        <taxon>Polystomatidea</taxon>
        <taxon>Polystomatidae</taxon>
        <taxon>Protopolystoma</taxon>
    </lineage>
</organism>
<dbReference type="AlphaFoldDB" id="A0A3S5ATU0"/>
<gene>
    <name evidence="1" type="ORF">PXEA_LOCUS18521</name>
</gene>
<name>A0A3S5ATU0_9PLAT</name>
<evidence type="ECO:0000313" key="1">
    <source>
        <dbReference type="EMBL" id="VEL25081.1"/>
    </source>
</evidence>
<reference evidence="1" key="1">
    <citation type="submission" date="2018-11" db="EMBL/GenBank/DDBJ databases">
        <authorList>
            <consortium name="Pathogen Informatics"/>
        </authorList>
    </citation>
    <scope>NUCLEOTIDE SEQUENCE</scope>
</reference>
<protein>
    <submittedName>
        <fullName evidence="1">Uncharacterized protein</fullName>
    </submittedName>
</protein>